<evidence type="ECO:0000313" key="2">
    <source>
        <dbReference type="EMBL" id="VFU09182.1"/>
    </source>
</evidence>
<organism evidence="2 3">
    <name type="scientific">Methylocella tundrae</name>
    <dbReference type="NCBI Taxonomy" id="227605"/>
    <lineage>
        <taxon>Bacteria</taxon>
        <taxon>Pseudomonadati</taxon>
        <taxon>Pseudomonadota</taxon>
        <taxon>Alphaproteobacteria</taxon>
        <taxon>Hyphomicrobiales</taxon>
        <taxon>Beijerinckiaceae</taxon>
        <taxon>Methylocella</taxon>
    </lineage>
</organism>
<sequence length="50" mass="5819">MSTYEILREFAASWGTIYFALIFFIALVYALLPSKREAFDDASRIPLRED</sequence>
<gene>
    <name evidence="2" type="ORF">MTUNDRAET4_2289</name>
</gene>
<reference evidence="2 3" key="1">
    <citation type="submission" date="2019-03" db="EMBL/GenBank/DDBJ databases">
        <authorList>
            <person name="Kox A.R. M."/>
        </authorList>
    </citation>
    <scope>NUCLEOTIDE SEQUENCE [LARGE SCALE GENOMIC DNA]</scope>
    <source>
        <strain evidence="2">MTUNDRAET4 annotated genome</strain>
    </source>
</reference>
<protein>
    <submittedName>
        <fullName evidence="2">Cbb3-type cytochrome oxidase component</fullName>
    </submittedName>
</protein>
<dbReference type="CDD" id="cd01324">
    <property type="entry name" value="cbb3_Oxidase_CcoQ"/>
    <property type="match status" value="1"/>
</dbReference>
<accession>A0A4U8Z1M5</accession>
<name>A0A4U8Z1M5_METTU</name>
<dbReference type="EMBL" id="LR536450">
    <property type="protein sequence ID" value="VFU09182.1"/>
    <property type="molecule type" value="Genomic_DNA"/>
</dbReference>
<evidence type="ECO:0000313" key="3">
    <source>
        <dbReference type="Proteomes" id="UP000294360"/>
    </source>
</evidence>
<proteinExistence type="predicted"/>
<keyword evidence="1" id="KW-1133">Transmembrane helix</keyword>
<evidence type="ECO:0000256" key="1">
    <source>
        <dbReference type="SAM" id="Phobius"/>
    </source>
</evidence>
<dbReference type="Pfam" id="PF05545">
    <property type="entry name" value="FixQ"/>
    <property type="match status" value="1"/>
</dbReference>
<keyword evidence="1" id="KW-0812">Transmembrane</keyword>
<dbReference type="AlphaFoldDB" id="A0A4U8Z1M5"/>
<dbReference type="RefSeq" id="WP_134489435.1">
    <property type="nucleotide sequence ID" value="NZ_CP139089.1"/>
</dbReference>
<keyword evidence="1" id="KW-0472">Membrane</keyword>
<dbReference type="KEGG" id="mtun:MTUNDRAET4_2289"/>
<dbReference type="Proteomes" id="UP000294360">
    <property type="component" value="Chromosome"/>
</dbReference>
<dbReference type="InterPro" id="IPR008621">
    <property type="entry name" value="Cbb3-typ_cyt_oxidase_comp"/>
</dbReference>
<dbReference type="OrthoDB" id="7173870at2"/>
<feature type="transmembrane region" description="Helical" evidence="1">
    <location>
        <begin position="12"/>
        <end position="32"/>
    </location>
</feature>